<dbReference type="FunFam" id="2.40.10.10:FF:000068">
    <property type="entry name" value="transmembrane protease serine 2"/>
    <property type="match status" value="1"/>
</dbReference>
<dbReference type="InterPro" id="IPR018114">
    <property type="entry name" value="TRYPSIN_HIS"/>
</dbReference>
<evidence type="ECO:0000259" key="5">
    <source>
        <dbReference type="PROSITE" id="PS50240"/>
    </source>
</evidence>
<dbReference type="InterPro" id="IPR009003">
    <property type="entry name" value="Peptidase_S1_PA"/>
</dbReference>
<dbReference type="GO" id="GO:0006508">
    <property type="term" value="P:proteolysis"/>
    <property type="evidence" value="ECO:0007669"/>
    <property type="project" value="InterPro"/>
</dbReference>
<feature type="domain" description="Peptidase S1" evidence="5">
    <location>
        <begin position="778"/>
        <end position="1023"/>
    </location>
</feature>
<dbReference type="InterPro" id="IPR001254">
    <property type="entry name" value="Trypsin_dom"/>
</dbReference>
<keyword evidence="4" id="KW-0732">Signal</keyword>
<dbReference type="PROSITE" id="PS00134">
    <property type="entry name" value="TRYPSIN_HIS"/>
    <property type="match status" value="1"/>
</dbReference>
<dbReference type="VEuPathDB" id="VectorBase:ASTEI07518"/>
<evidence type="ECO:0000256" key="2">
    <source>
        <dbReference type="ARBA" id="ARBA00024195"/>
    </source>
</evidence>
<name>A0A182YGD2_ANOST</name>
<dbReference type="PANTHER" id="PTHR24252:SF7">
    <property type="entry name" value="HYALIN"/>
    <property type="match status" value="1"/>
</dbReference>
<reference evidence="7" key="1">
    <citation type="journal article" date="2014" name="Genome Biol.">
        <title>Genome analysis of a major urban malaria vector mosquito, Anopheles stephensi.</title>
        <authorList>
            <person name="Jiang X."/>
            <person name="Peery A."/>
            <person name="Hall A.B."/>
            <person name="Sharma A."/>
            <person name="Chen X.G."/>
            <person name="Waterhouse R.M."/>
            <person name="Komissarov A."/>
            <person name="Riehle M.M."/>
            <person name="Shouche Y."/>
            <person name="Sharakhova M.V."/>
            <person name="Lawson D."/>
            <person name="Pakpour N."/>
            <person name="Arensburger P."/>
            <person name="Davidson V.L."/>
            <person name="Eiglmeier K."/>
            <person name="Emrich S."/>
            <person name="George P."/>
            <person name="Kennedy R.C."/>
            <person name="Mane S.P."/>
            <person name="Maslen G."/>
            <person name="Oringanje C."/>
            <person name="Qi Y."/>
            <person name="Settlage R."/>
            <person name="Tojo M."/>
            <person name="Tubio J.M."/>
            <person name="Unger M.F."/>
            <person name="Wang B."/>
            <person name="Vernick K.D."/>
            <person name="Ribeiro J.M."/>
            <person name="James A.A."/>
            <person name="Michel K."/>
            <person name="Riehle M.A."/>
            <person name="Luckhart S."/>
            <person name="Sharakhov I.V."/>
            <person name="Tu Z."/>
        </authorList>
    </citation>
    <scope>NUCLEOTIDE SEQUENCE [LARGE SCALE GENOMIC DNA]</scope>
    <source>
        <strain evidence="7">Indian</strain>
    </source>
</reference>
<feature type="compositionally biased region" description="Basic and acidic residues" evidence="3">
    <location>
        <begin position="714"/>
        <end position="723"/>
    </location>
</feature>
<dbReference type="GO" id="GO:0004252">
    <property type="term" value="F:serine-type endopeptidase activity"/>
    <property type="evidence" value="ECO:0007669"/>
    <property type="project" value="InterPro"/>
</dbReference>
<dbReference type="PRINTS" id="PR00722">
    <property type="entry name" value="CHYMOTRYPSIN"/>
</dbReference>
<evidence type="ECO:0000256" key="1">
    <source>
        <dbReference type="ARBA" id="ARBA00023157"/>
    </source>
</evidence>
<dbReference type="Gene3D" id="2.40.10.10">
    <property type="entry name" value="Trypsin-like serine proteases"/>
    <property type="match status" value="2"/>
</dbReference>
<dbReference type="InterPro" id="IPR043504">
    <property type="entry name" value="Peptidase_S1_PA_chymotrypsin"/>
</dbReference>
<dbReference type="PROSITE" id="PS50240">
    <property type="entry name" value="TRYPSIN_DOM"/>
    <property type="match status" value="2"/>
</dbReference>
<comment type="similarity">
    <text evidence="2">Belongs to the peptidase S1 family. CLIP subfamily.</text>
</comment>
<dbReference type="VEuPathDB" id="VectorBase:ASTE010062"/>
<feature type="region of interest" description="Disordered" evidence="3">
    <location>
        <begin position="575"/>
        <end position="599"/>
    </location>
</feature>
<dbReference type="InterPro" id="IPR031986">
    <property type="entry name" value="GD_N"/>
</dbReference>
<dbReference type="PANTHER" id="PTHR24252">
    <property type="entry name" value="ACROSIN-RELATED"/>
    <property type="match status" value="1"/>
</dbReference>
<feature type="region of interest" description="Disordered" evidence="3">
    <location>
        <begin position="129"/>
        <end position="259"/>
    </location>
</feature>
<organism evidence="6 7">
    <name type="scientific">Anopheles stephensi</name>
    <name type="common">Indo-Pakistan malaria mosquito</name>
    <dbReference type="NCBI Taxonomy" id="30069"/>
    <lineage>
        <taxon>Eukaryota</taxon>
        <taxon>Metazoa</taxon>
        <taxon>Ecdysozoa</taxon>
        <taxon>Arthropoda</taxon>
        <taxon>Hexapoda</taxon>
        <taxon>Insecta</taxon>
        <taxon>Pterygota</taxon>
        <taxon>Neoptera</taxon>
        <taxon>Endopterygota</taxon>
        <taxon>Diptera</taxon>
        <taxon>Nematocera</taxon>
        <taxon>Culicoidea</taxon>
        <taxon>Culicidae</taxon>
        <taxon>Anophelinae</taxon>
        <taxon>Anopheles</taxon>
    </lineage>
</organism>
<protein>
    <recommendedName>
        <fullName evidence="5">Peptidase S1 domain-containing protein</fullName>
    </recommendedName>
</protein>
<dbReference type="Proteomes" id="UP000076408">
    <property type="component" value="Unassembled WGS sequence"/>
</dbReference>
<feature type="compositionally biased region" description="Low complexity" evidence="3">
    <location>
        <begin position="150"/>
        <end position="168"/>
    </location>
</feature>
<feature type="region of interest" description="Disordered" evidence="3">
    <location>
        <begin position="709"/>
        <end position="748"/>
    </location>
</feature>
<dbReference type="CDD" id="cd00190">
    <property type="entry name" value="Tryp_SPc"/>
    <property type="match status" value="1"/>
</dbReference>
<dbReference type="SMART" id="SM00020">
    <property type="entry name" value="Tryp_SPc"/>
    <property type="match status" value="1"/>
</dbReference>
<feature type="compositionally biased region" description="Low complexity" evidence="3">
    <location>
        <begin position="248"/>
        <end position="259"/>
    </location>
</feature>
<feature type="domain" description="Peptidase S1" evidence="5">
    <location>
        <begin position="334"/>
        <end position="591"/>
    </location>
</feature>
<dbReference type="InterPro" id="IPR001314">
    <property type="entry name" value="Peptidase_S1A"/>
</dbReference>
<dbReference type="VEuPathDB" id="VectorBase:ASTE007190"/>
<feature type="compositionally biased region" description="Polar residues" evidence="3">
    <location>
        <begin position="726"/>
        <end position="740"/>
    </location>
</feature>
<dbReference type="Pfam" id="PF16030">
    <property type="entry name" value="GD_N"/>
    <property type="match status" value="3"/>
</dbReference>
<keyword evidence="7" id="KW-1185">Reference proteome</keyword>
<keyword evidence="1" id="KW-1015">Disulfide bond</keyword>
<evidence type="ECO:0000313" key="7">
    <source>
        <dbReference type="Proteomes" id="UP000076408"/>
    </source>
</evidence>
<proteinExistence type="inferred from homology"/>
<evidence type="ECO:0000256" key="4">
    <source>
        <dbReference type="SAM" id="SignalP"/>
    </source>
</evidence>
<evidence type="ECO:0000256" key="3">
    <source>
        <dbReference type="SAM" id="MobiDB-lite"/>
    </source>
</evidence>
<accession>A0A182YGD2</accession>
<feature type="signal peptide" evidence="4">
    <location>
        <begin position="1"/>
        <end position="17"/>
    </location>
</feature>
<dbReference type="AlphaFoldDB" id="A0A182YGD2"/>
<dbReference type="VEuPathDB" id="VectorBase:ASTEI20_036200"/>
<feature type="compositionally biased region" description="Polar residues" evidence="3">
    <location>
        <begin position="577"/>
        <end position="599"/>
    </location>
</feature>
<dbReference type="SUPFAM" id="SSF50494">
    <property type="entry name" value="Trypsin-like serine proteases"/>
    <property type="match status" value="2"/>
</dbReference>
<dbReference type="VEuPathDB" id="VectorBase:ASTEI20_032841"/>
<dbReference type="Pfam" id="PF00089">
    <property type="entry name" value="Trypsin"/>
    <property type="match status" value="2"/>
</dbReference>
<reference evidence="6" key="2">
    <citation type="submission" date="2020-05" db="UniProtKB">
        <authorList>
            <consortium name="EnsemblMetazoa"/>
        </authorList>
    </citation>
    <scope>IDENTIFICATION</scope>
    <source>
        <strain evidence="6">Indian</strain>
    </source>
</reference>
<feature type="compositionally biased region" description="Basic and acidic residues" evidence="3">
    <location>
        <begin position="208"/>
        <end position="220"/>
    </location>
</feature>
<evidence type="ECO:0000313" key="6">
    <source>
        <dbReference type="EnsemblMetazoa" id="ASTEI07518-PA"/>
    </source>
</evidence>
<dbReference type="STRING" id="30069.A0A182YGD2"/>
<feature type="compositionally biased region" description="Polar residues" evidence="3">
    <location>
        <begin position="169"/>
        <end position="181"/>
    </location>
</feature>
<sequence>MKLLYALLLMLSVYVRSSHQKTSPCPAVFSYDERDDSYDTWFGTIRLKSNVPLYGIFVDIIFSSPVLTFGTFLRQHNTDDNVHFHIMDKSYRVRAGEVVVVKFFVRYAPDRPVPLLRQIRFNGQNICTETRQNPAHSSGARPSGTNYGNSHVASSSSARGSSGVATRATTTDGKTSHTSPPRTGDVYPPRFSSDDHVGHSSSSGTGSVDEKDDHDSDRVANRRLTTTTYRAIAEERKWDVQPTQRSLPSEPSRSPNRVSSVPLIADKGFTTLAPVSGTTATPASNQQRDRDQYFAGDYAFLQQDSSPKSPQSHYINKYEGDICGTVVPKANPLVTHGTVSERGQFPWHGALYRSTVTELKYLCGATLISRRASITAAHCVTLEKSTKPVDAGSLLLYFGKIDLGKWNGPEEDAQIRSIHIPAQYQHERLPNALATYIRVGQSAEVRLPTPQATSCGDLFSIDHEDSYRKQYDGTLVLRPNITIRYIQLVVQFDREVEQLTNYFGRISTIDHVSFHIANLTYPLRAGTVVKIPLEVSYTSAIKPTIVRVEVNGVTVCPVNNLRPLVRNFRDPWAGSSLPGTTNTNQPEVHSRNGTTEPAHQFNSSCQAIRTGVIVSSGRWDAVIELVAENTVDRALIEIVFDQPVYMLGVLNPFGEVTTDDSVRFRIENRTFILAKDAEIELNFFVRYNQMGPIPDVVEVNFNGHNHCQQRKRRVLDDPREQRYITRPSSTTTERSVSRGNGQRPAKEETAYDNAGWPLEQGECATVLEPLGTRIRSRIIGGVTSNQGEHPWHVAVYLDEEYQCGGSIIGRRWILTAAHCLTRQNTNETLEADLFRVYTGIIDISTIDDHFYRTADEVIIHRDYNPVMYTTDIGLLRLKRNITYNSFIKPVCLYNRTVDISTFYGREGKVTGWGFNRDGVISNVLNYLEVPVVSQKVCSQRNVQFNGVLAVGESFCAGHADGTSDPCFRNTVPAVCCGLIPIPSSVMMALVAGGTLNSSAANLRTAVKGVVSGTLKLKAEKQQR</sequence>
<dbReference type="EnsemblMetazoa" id="ASTEI07518-RA">
    <property type="protein sequence ID" value="ASTEI07518-PA"/>
    <property type="gene ID" value="ASTEI07518"/>
</dbReference>
<feature type="chain" id="PRO_5043713798" description="Peptidase S1 domain-containing protein" evidence="4">
    <location>
        <begin position="18"/>
        <end position="1023"/>
    </location>
</feature>